<keyword evidence="1" id="KW-0175">Coiled coil</keyword>
<evidence type="ECO:0000256" key="1">
    <source>
        <dbReference type="SAM" id="Coils"/>
    </source>
</evidence>
<evidence type="ECO:0000313" key="3">
    <source>
        <dbReference type="Proteomes" id="UP000887575"/>
    </source>
</evidence>
<dbReference type="WBParaSite" id="MBELARI_LOCUS16254">
    <property type="protein sequence ID" value="MBELARI_LOCUS16254"/>
    <property type="gene ID" value="MBELARI_LOCUS16254"/>
</dbReference>
<dbReference type="SUPFAM" id="SSF53098">
    <property type="entry name" value="Ribonuclease H-like"/>
    <property type="match status" value="1"/>
</dbReference>
<dbReference type="InterPro" id="IPR008906">
    <property type="entry name" value="HATC_C_dom"/>
</dbReference>
<accession>A0AAF3EQ91</accession>
<dbReference type="InterPro" id="IPR012337">
    <property type="entry name" value="RNaseH-like_sf"/>
</dbReference>
<evidence type="ECO:0000259" key="2">
    <source>
        <dbReference type="Pfam" id="PF05699"/>
    </source>
</evidence>
<protein>
    <recommendedName>
        <fullName evidence="2">HAT C-terminal dimerisation domain-containing protein</fullName>
    </recommendedName>
</protein>
<reference evidence="4" key="1">
    <citation type="submission" date="2024-02" db="UniProtKB">
        <authorList>
            <consortium name="WormBaseParasite"/>
        </authorList>
    </citation>
    <scope>IDENTIFICATION</scope>
</reference>
<keyword evidence="3" id="KW-1185">Reference proteome</keyword>
<evidence type="ECO:0000313" key="4">
    <source>
        <dbReference type="WBParaSite" id="MBELARI_LOCUS16254"/>
    </source>
</evidence>
<dbReference type="Gene3D" id="1.20.5.170">
    <property type="match status" value="1"/>
</dbReference>
<sequence>MDFELLYRIAQELLTAPATSVNSERVFSIAGVYLNNPRRQRISEDTAIKLLNISCNQDHVRRNTWPSSKEARYGWRTAYSRYADLSQNECAEDEGENEWNETQQELVEARGKIIGLEREIRTQNTEVREGKAKIGELEGKINALQSKNSHPETQINRTMNLLDLYRGGWSFDLINQKQSILISAKTVDSDHLFWIGLQLGIYDGKWRGYAPTYQLGLICKRSSQF</sequence>
<dbReference type="Pfam" id="PF05699">
    <property type="entry name" value="Dimer_Tnp_hAT"/>
    <property type="match status" value="1"/>
</dbReference>
<feature type="coiled-coil region" evidence="1">
    <location>
        <begin position="106"/>
        <end position="147"/>
    </location>
</feature>
<feature type="domain" description="HAT C-terminal dimerisation" evidence="2">
    <location>
        <begin position="3"/>
        <end position="52"/>
    </location>
</feature>
<proteinExistence type="predicted"/>
<name>A0AAF3EQ91_9BILA</name>
<organism evidence="3 4">
    <name type="scientific">Mesorhabditis belari</name>
    <dbReference type="NCBI Taxonomy" id="2138241"/>
    <lineage>
        <taxon>Eukaryota</taxon>
        <taxon>Metazoa</taxon>
        <taxon>Ecdysozoa</taxon>
        <taxon>Nematoda</taxon>
        <taxon>Chromadorea</taxon>
        <taxon>Rhabditida</taxon>
        <taxon>Rhabditina</taxon>
        <taxon>Rhabditomorpha</taxon>
        <taxon>Rhabditoidea</taxon>
        <taxon>Rhabditidae</taxon>
        <taxon>Mesorhabditinae</taxon>
        <taxon>Mesorhabditis</taxon>
    </lineage>
</organism>
<dbReference type="Proteomes" id="UP000887575">
    <property type="component" value="Unassembled WGS sequence"/>
</dbReference>
<dbReference type="GO" id="GO:0046983">
    <property type="term" value="F:protein dimerization activity"/>
    <property type="evidence" value="ECO:0007669"/>
    <property type="project" value="InterPro"/>
</dbReference>
<dbReference type="AlphaFoldDB" id="A0AAF3EQ91"/>